<evidence type="ECO:0000256" key="3">
    <source>
        <dbReference type="ARBA" id="ARBA00023002"/>
    </source>
</evidence>
<keyword evidence="3" id="KW-0560">Oxidoreductase</keyword>
<dbReference type="PRINTS" id="PR00420">
    <property type="entry name" value="RNGMNOXGNASE"/>
</dbReference>
<organism evidence="6 7">
    <name type="scientific">Paraburkholderia edwinii</name>
    <dbReference type="NCBI Taxonomy" id="2861782"/>
    <lineage>
        <taxon>Bacteria</taxon>
        <taxon>Pseudomonadati</taxon>
        <taxon>Pseudomonadota</taxon>
        <taxon>Betaproteobacteria</taxon>
        <taxon>Burkholderiales</taxon>
        <taxon>Burkholderiaceae</taxon>
        <taxon>Paraburkholderia</taxon>
    </lineage>
</organism>
<dbReference type="Pfam" id="PF01494">
    <property type="entry name" value="FAD_binding_3"/>
    <property type="match status" value="2"/>
</dbReference>
<gene>
    <name evidence="6" type="ORF">KZJ38_34830</name>
</gene>
<sequence>MNTKPLRVAIIGAGTGGLCLAHGLHRRGIEVNVFERDRTRVDGPPGYRIGIDGIGMKALRECLPENVMDFFNAACARTPRYLNYMTECLKETLSVDLGDVGVGRSATRLTLRQVMMSGLEGKVHFDKRFIRYTERGGGTVAAHFADGSIAEADLIVGADGANSRVRSQLLPHAQIEETGIVGIAGTTPLDARTRELLPAKILNGITLVLAPKGFGGVVHALSFDEPRDTDSQWSGMQYVDRRDVITWAVWGAVSNWSADPLMPDIDHLALVRDATRNWHPRLKSLYAAADPDSLFIGNIRTSAPVTAWKTGPVTVLGDAIHLMTPGGGAGANTALRDAALLSHELGSVVRGHATLGTAVAAYEHQMRQYGFDAVLKSRERYDDRSLLHRPVAGRAMLGFVRSTMRVVNAVPFLKQQVVTATRREFE</sequence>
<evidence type="ECO:0000259" key="5">
    <source>
        <dbReference type="Pfam" id="PF01494"/>
    </source>
</evidence>
<reference evidence="6 7" key="1">
    <citation type="submission" date="2021-07" db="EMBL/GenBank/DDBJ databases">
        <title>Paraburkholderia edwinii protects Aspergillus sp. from phenazines by acting as a toxin sponge.</title>
        <authorList>
            <person name="Dahlstrom K.M."/>
            <person name="Newman D.K."/>
        </authorList>
    </citation>
    <scope>NUCLEOTIDE SEQUENCE [LARGE SCALE GENOMIC DNA]</scope>
    <source>
        <strain evidence="6 7">Pe01</strain>
    </source>
</reference>
<feature type="domain" description="FAD-binding" evidence="5">
    <location>
        <begin position="7"/>
        <end position="44"/>
    </location>
</feature>
<keyword evidence="4 6" id="KW-0503">Monooxygenase</keyword>
<dbReference type="InterPro" id="IPR002938">
    <property type="entry name" value="FAD-bd"/>
</dbReference>
<dbReference type="PANTHER" id="PTHR47178:SF6">
    <property type="entry name" value="FAD-BINDING DOMAIN-CONTAINING PROTEIN"/>
    <property type="match status" value="1"/>
</dbReference>
<keyword evidence="2" id="KW-0274">FAD</keyword>
<dbReference type="PANTHER" id="PTHR47178">
    <property type="entry name" value="MONOOXYGENASE, FAD-BINDING"/>
    <property type="match status" value="1"/>
</dbReference>
<protein>
    <submittedName>
        <fullName evidence="6">FAD-dependent monooxygenase</fullName>
    </submittedName>
</protein>
<dbReference type="SUPFAM" id="SSF51905">
    <property type="entry name" value="FAD/NAD(P)-binding domain"/>
    <property type="match status" value="1"/>
</dbReference>
<dbReference type="Proteomes" id="UP000826462">
    <property type="component" value="Chromosome 2"/>
</dbReference>
<keyword evidence="7" id="KW-1185">Reference proteome</keyword>
<dbReference type="GO" id="GO:0004497">
    <property type="term" value="F:monooxygenase activity"/>
    <property type="evidence" value="ECO:0007669"/>
    <property type="project" value="UniProtKB-KW"/>
</dbReference>
<accession>A0ABX8USX9</accession>
<evidence type="ECO:0000313" key="7">
    <source>
        <dbReference type="Proteomes" id="UP000826462"/>
    </source>
</evidence>
<dbReference type="InterPro" id="IPR036188">
    <property type="entry name" value="FAD/NAD-bd_sf"/>
</dbReference>
<evidence type="ECO:0000256" key="1">
    <source>
        <dbReference type="ARBA" id="ARBA00022630"/>
    </source>
</evidence>
<evidence type="ECO:0000313" key="6">
    <source>
        <dbReference type="EMBL" id="QYD72123.1"/>
    </source>
</evidence>
<keyword evidence="1" id="KW-0285">Flavoprotein</keyword>
<evidence type="ECO:0000256" key="2">
    <source>
        <dbReference type="ARBA" id="ARBA00022827"/>
    </source>
</evidence>
<name>A0ABX8USX9_9BURK</name>
<evidence type="ECO:0000256" key="4">
    <source>
        <dbReference type="ARBA" id="ARBA00023033"/>
    </source>
</evidence>
<proteinExistence type="predicted"/>
<dbReference type="EMBL" id="CP080096">
    <property type="protein sequence ID" value="QYD72123.1"/>
    <property type="molecule type" value="Genomic_DNA"/>
</dbReference>
<feature type="domain" description="FAD-binding" evidence="5">
    <location>
        <begin position="150"/>
        <end position="369"/>
    </location>
</feature>
<dbReference type="Gene3D" id="3.50.50.60">
    <property type="entry name" value="FAD/NAD(P)-binding domain"/>
    <property type="match status" value="1"/>
</dbReference>